<sequence length="176" mass="19001">MTSPSKILLLALFVAATVAYYGDKIIAAADGQKQLVQNTGDDLVYGKTNRAEFGDDVRVPMNRDGHYWATLDVNGTPVRFVVDTGASHISLSYEDAEAAGLDPAGLEYDRAFRTANGISYKAMVKLDQISLESIEVTGISASVSQQGAMNVSLLGMNFLNKLSSFKMEDQSLILKP</sequence>
<evidence type="ECO:0000313" key="1">
    <source>
        <dbReference type="EMBL" id="VAV91047.1"/>
    </source>
</evidence>
<protein>
    <submittedName>
        <fullName evidence="1">Aspartyl protease</fullName>
    </submittedName>
</protein>
<keyword evidence="1" id="KW-0378">Hydrolase</keyword>
<dbReference type="AlphaFoldDB" id="A0A3B0RGY6"/>
<dbReference type="InterPro" id="IPR021109">
    <property type="entry name" value="Peptidase_aspartic_dom_sf"/>
</dbReference>
<accession>A0A3B0RGY6</accession>
<organism evidence="1">
    <name type="scientific">hydrothermal vent metagenome</name>
    <dbReference type="NCBI Taxonomy" id="652676"/>
    <lineage>
        <taxon>unclassified sequences</taxon>
        <taxon>metagenomes</taxon>
        <taxon>ecological metagenomes</taxon>
    </lineage>
</organism>
<dbReference type="PROSITE" id="PS00141">
    <property type="entry name" value="ASP_PROTEASE"/>
    <property type="match status" value="1"/>
</dbReference>
<dbReference type="GO" id="GO:0004190">
    <property type="term" value="F:aspartic-type endopeptidase activity"/>
    <property type="evidence" value="ECO:0007669"/>
    <property type="project" value="InterPro"/>
</dbReference>
<dbReference type="InterPro" id="IPR034122">
    <property type="entry name" value="Retropepsin-like_bacterial"/>
</dbReference>
<dbReference type="CDD" id="cd05483">
    <property type="entry name" value="retropepsin_like_bacteria"/>
    <property type="match status" value="1"/>
</dbReference>
<dbReference type="InterPro" id="IPR011969">
    <property type="entry name" value="Clan_AA_Asp_peptidase_C"/>
</dbReference>
<dbReference type="SUPFAM" id="SSF50630">
    <property type="entry name" value="Acid proteases"/>
    <property type="match status" value="1"/>
</dbReference>
<gene>
    <name evidence="1" type="ORF">MNBD_ALPHA02-969</name>
</gene>
<dbReference type="Gene3D" id="2.40.70.10">
    <property type="entry name" value="Acid Proteases"/>
    <property type="match status" value="1"/>
</dbReference>
<dbReference type="GO" id="GO:0006508">
    <property type="term" value="P:proteolysis"/>
    <property type="evidence" value="ECO:0007669"/>
    <property type="project" value="UniProtKB-KW"/>
</dbReference>
<reference evidence="1" key="1">
    <citation type="submission" date="2018-06" db="EMBL/GenBank/DDBJ databases">
        <authorList>
            <person name="Zhirakovskaya E."/>
        </authorList>
    </citation>
    <scope>NUCLEOTIDE SEQUENCE</scope>
</reference>
<dbReference type="InterPro" id="IPR001969">
    <property type="entry name" value="Aspartic_peptidase_AS"/>
</dbReference>
<dbReference type="Pfam" id="PF13975">
    <property type="entry name" value="gag-asp_proteas"/>
    <property type="match status" value="1"/>
</dbReference>
<dbReference type="NCBIfam" id="TIGR02281">
    <property type="entry name" value="clan_AA_DTGA"/>
    <property type="match status" value="1"/>
</dbReference>
<dbReference type="EMBL" id="UOED01000064">
    <property type="protein sequence ID" value="VAV91047.1"/>
    <property type="molecule type" value="Genomic_DNA"/>
</dbReference>
<name>A0A3B0RGY6_9ZZZZ</name>
<proteinExistence type="predicted"/>
<keyword evidence="1" id="KW-0645">Protease</keyword>